<name>A0ABQ7AVE8_BRACR</name>
<accession>A0ABQ7AVE8</accession>
<dbReference type="EMBL" id="QGKV02001556">
    <property type="protein sequence ID" value="KAF3518012.1"/>
    <property type="molecule type" value="Genomic_DNA"/>
</dbReference>
<comment type="caution">
    <text evidence="2">The sequence shown here is derived from an EMBL/GenBank/DDBJ whole genome shotgun (WGS) entry which is preliminary data.</text>
</comment>
<proteinExistence type="predicted"/>
<keyword evidence="3" id="KW-1185">Reference proteome</keyword>
<feature type="region of interest" description="Disordered" evidence="1">
    <location>
        <begin position="1"/>
        <end position="29"/>
    </location>
</feature>
<dbReference type="Proteomes" id="UP000266723">
    <property type="component" value="Unassembled WGS sequence"/>
</dbReference>
<evidence type="ECO:0000313" key="2">
    <source>
        <dbReference type="EMBL" id="KAF3518012.1"/>
    </source>
</evidence>
<protein>
    <submittedName>
        <fullName evidence="2">Uncharacterized protein</fullName>
    </submittedName>
</protein>
<evidence type="ECO:0000313" key="3">
    <source>
        <dbReference type="Proteomes" id="UP000266723"/>
    </source>
</evidence>
<gene>
    <name evidence="2" type="ORF">DY000_02058705</name>
</gene>
<sequence length="265" mass="29278">MPSVNADDESTARPIGVKAAKASKGKRSVGEGEKIVEGFQQMGTSHTHTVMAARKPIVCGLSVGGIIPPLPRVNTDDDVEDIPPTEAELVEISDDEEEDLVELSSDEYKRNMGYLIRVEEEADDIPPEFRRMVQMMHEEEKRLREERFKVLKAGINLEEGQSSTCDDGFCLVCRLAGKVSFLGSSVGVSLLWSLVCFFFLETSGFCCVVVSGMVLSFSVDGSFKISFGEASMLRIVYIPWLASNEFSGLLVKRLWSMFSILTVLE</sequence>
<organism evidence="2 3">
    <name type="scientific">Brassica cretica</name>
    <name type="common">Mustard</name>
    <dbReference type="NCBI Taxonomy" id="69181"/>
    <lineage>
        <taxon>Eukaryota</taxon>
        <taxon>Viridiplantae</taxon>
        <taxon>Streptophyta</taxon>
        <taxon>Embryophyta</taxon>
        <taxon>Tracheophyta</taxon>
        <taxon>Spermatophyta</taxon>
        <taxon>Magnoliopsida</taxon>
        <taxon>eudicotyledons</taxon>
        <taxon>Gunneridae</taxon>
        <taxon>Pentapetalae</taxon>
        <taxon>rosids</taxon>
        <taxon>malvids</taxon>
        <taxon>Brassicales</taxon>
        <taxon>Brassicaceae</taxon>
        <taxon>Brassiceae</taxon>
        <taxon>Brassica</taxon>
    </lineage>
</organism>
<evidence type="ECO:0000256" key="1">
    <source>
        <dbReference type="SAM" id="MobiDB-lite"/>
    </source>
</evidence>
<reference evidence="2 3" key="1">
    <citation type="journal article" date="2020" name="BMC Genomics">
        <title>Intraspecific diversification of the crop wild relative Brassica cretica Lam. using demographic model selection.</title>
        <authorList>
            <person name="Kioukis A."/>
            <person name="Michalopoulou V.A."/>
            <person name="Briers L."/>
            <person name="Pirintsos S."/>
            <person name="Studholme D.J."/>
            <person name="Pavlidis P."/>
            <person name="Sarris P.F."/>
        </authorList>
    </citation>
    <scope>NUCLEOTIDE SEQUENCE [LARGE SCALE GENOMIC DNA]</scope>
    <source>
        <strain evidence="3">cv. PFS-1207/04</strain>
    </source>
</reference>